<evidence type="ECO:0000256" key="1">
    <source>
        <dbReference type="SAM" id="MobiDB-lite"/>
    </source>
</evidence>
<dbReference type="RefSeq" id="WP_192862255.1">
    <property type="nucleotide sequence ID" value="NZ_JADAQT010000067.1"/>
</dbReference>
<dbReference type="Proteomes" id="UP000625527">
    <property type="component" value="Unassembled WGS sequence"/>
</dbReference>
<comment type="caution">
    <text evidence="3">The sequence shown here is derived from an EMBL/GenBank/DDBJ whole genome shotgun (WGS) entry which is preliminary data.</text>
</comment>
<keyword evidence="2" id="KW-1133">Transmembrane helix</keyword>
<gene>
    <name evidence="3" type="ORF">IHE71_08180</name>
</gene>
<feature type="region of interest" description="Disordered" evidence="1">
    <location>
        <begin position="1"/>
        <end position="22"/>
    </location>
</feature>
<dbReference type="EMBL" id="JADAQT010000067">
    <property type="protein sequence ID" value="MBE1875686.1"/>
    <property type="molecule type" value="Genomic_DNA"/>
</dbReference>
<sequence>MSRETHEILSDLAPAGSPDPAGLEQARAAFERGRTGAQGAFSFSIDVEKTALVRSRIWEPRQLVALGVVGLLLVGAGVTASFLGTDRSRAEVAAPPAVRIDPLRLPETCGQYTMMPEAVPVPVQQWGELLDHAVTRPDVPITAPPTFEAVPVNCPDGLATAFFVDRQNEQAFAVLRGGPLPSGLDPETSTGPAEASPVELRGTTAQELVSPAGYQFIWWTEGGDRWHAQGNGVTRDELVSALESLELGSGRVSGVPEGYERVKLPKAGPGTTQYQWMLWQGSVQDGRLESGSSYVSAVWPALVPEEYSYLEGGEVVEFDGGLATYTEGTGPNANSFSWREDGVQYSISDSDADLETMKEIARSMEPIDADDPRLRLDEWNYD</sequence>
<feature type="transmembrane region" description="Helical" evidence="2">
    <location>
        <begin position="63"/>
        <end position="83"/>
    </location>
</feature>
<keyword evidence="2" id="KW-0812">Transmembrane</keyword>
<keyword evidence="2" id="KW-0472">Membrane</keyword>
<reference evidence="3 4" key="1">
    <citation type="submission" date="2020-10" db="EMBL/GenBank/DDBJ databases">
        <title>Myceligenerans pegani sp. nov., an endophytic actinomycete isolated from Peganum harmala L. in Xinjiang, China.</title>
        <authorList>
            <person name="Xin L."/>
        </authorList>
    </citation>
    <scope>NUCLEOTIDE SEQUENCE [LARGE SCALE GENOMIC DNA]</scope>
    <source>
        <strain evidence="3 4">TRM65318</strain>
    </source>
</reference>
<keyword evidence="4" id="KW-1185">Reference proteome</keyword>
<accession>A0ABR9MWC2</accession>
<evidence type="ECO:0000256" key="2">
    <source>
        <dbReference type="SAM" id="Phobius"/>
    </source>
</evidence>
<proteinExistence type="predicted"/>
<name>A0ABR9MWC2_9MICO</name>
<evidence type="ECO:0000313" key="4">
    <source>
        <dbReference type="Proteomes" id="UP000625527"/>
    </source>
</evidence>
<organism evidence="3 4">
    <name type="scientific">Myceligenerans pegani</name>
    <dbReference type="NCBI Taxonomy" id="2776917"/>
    <lineage>
        <taxon>Bacteria</taxon>
        <taxon>Bacillati</taxon>
        <taxon>Actinomycetota</taxon>
        <taxon>Actinomycetes</taxon>
        <taxon>Micrococcales</taxon>
        <taxon>Promicromonosporaceae</taxon>
        <taxon>Myceligenerans</taxon>
    </lineage>
</organism>
<evidence type="ECO:0000313" key="3">
    <source>
        <dbReference type="EMBL" id="MBE1875686.1"/>
    </source>
</evidence>
<protein>
    <submittedName>
        <fullName evidence="3">Uncharacterized protein</fullName>
    </submittedName>
</protein>